<protein>
    <submittedName>
        <fullName evidence="4">Uncharacterized protein</fullName>
    </submittedName>
</protein>
<name>A0A6J5T725_9CAUD</name>
<dbReference type="EMBL" id="LR796453">
    <property type="protein sequence ID" value="CAB4145874.1"/>
    <property type="molecule type" value="Genomic_DNA"/>
</dbReference>
<evidence type="ECO:0000313" key="5">
    <source>
        <dbReference type="EMBL" id="CAB5220519.1"/>
    </source>
</evidence>
<dbReference type="EMBL" id="LR797535">
    <property type="protein sequence ID" value="CAB4223419.1"/>
    <property type="molecule type" value="Genomic_DNA"/>
</dbReference>
<evidence type="ECO:0000313" key="2">
    <source>
        <dbReference type="EMBL" id="CAB4176109.1"/>
    </source>
</evidence>
<dbReference type="EMBL" id="LR797169">
    <property type="protein sequence ID" value="CAB4191000.1"/>
    <property type="molecule type" value="Genomic_DNA"/>
</dbReference>
<organism evidence="4">
    <name type="scientific">uncultured Caudovirales phage</name>
    <dbReference type="NCBI Taxonomy" id="2100421"/>
    <lineage>
        <taxon>Viruses</taxon>
        <taxon>Duplodnaviria</taxon>
        <taxon>Heunggongvirae</taxon>
        <taxon>Uroviricota</taxon>
        <taxon>Caudoviricetes</taxon>
        <taxon>Peduoviridae</taxon>
        <taxon>Maltschvirus</taxon>
        <taxon>Maltschvirus maltsch</taxon>
    </lineage>
</organism>
<reference evidence="4" key="1">
    <citation type="submission" date="2020-05" db="EMBL/GenBank/DDBJ databases">
        <authorList>
            <person name="Chiriac C."/>
            <person name="Salcher M."/>
            <person name="Ghai R."/>
            <person name="Kavagutti S V."/>
        </authorList>
    </citation>
    <scope>NUCLEOTIDE SEQUENCE</scope>
</reference>
<evidence type="ECO:0000313" key="1">
    <source>
        <dbReference type="EMBL" id="CAB4145874.1"/>
    </source>
</evidence>
<gene>
    <name evidence="3" type="ORF">UFOVP1219_19</name>
    <name evidence="4" type="ORF">UFOVP1671_68</name>
    <name evidence="5" type="ORF">UFOVP358_39</name>
    <name evidence="1" type="ORF">UFOVP476_65</name>
    <name evidence="2" type="ORF">UFOVP986_10</name>
</gene>
<dbReference type="EMBL" id="LR796931">
    <property type="protein sequence ID" value="CAB4176109.1"/>
    <property type="molecule type" value="Genomic_DNA"/>
</dbReference>
<evidence type="ECO:0000313" key="4">
    <source>
        <dbReference type="EMBL" id="CAB4223419.1"/>
    </source>
</evidence>
<sequence>MNEQEWIQYGIENGYVHWYCLNHDTGLTVLEADQIEDNEDICVDGFRLASQMNNSATPPN</sequence>
<proteinExistence type="predicted"/>
<dbReference type="EMBL" id="LR798290">
    <property type="protein sequence ID" value="CAB5220519.1"/>
    <property type="molecule type" value="Genomic_DNA"/>
</dbReference>
<evidence type="ECO:0000313" key="3">
    <source>
        <dbReference type="EMBL" id="CAB4191000.1"/>
    </source>
</evidence>
<accession>A0A6J5T725</accession>